<reference evidence="5" key="1">
    <citation type="journal article" date="2021" name="Mol. Ecol. Resour.">
        <title>Phylogenomic analyses of the genus Drosophila reveals genomic signals of climate adaptation.</title>
        <authorList>
            <person name="Li F."/>
            <person name="Rane R.V."/>
            <person name="Luria V."/>
            <person name="Xiong Z."/>
            <person name="Chen J."/>
            <person name="Li Z."/>
            <person name="Catullo R.A."/>
            <person name="Griffin P.C."/>
            <person name="Schiffer M."/>
            <person name="Pearce S."/>
            <person name="Lee S.F."/>
            <person name="McElroy K."/>
            <person name="Stocker A."/>
            <person name="Shirriffs J."/>
            <person name="Cockerell F."/>
            <person name="Coppin C."/>
            <person name="Sgro C.M."/>
            <person name="Karger A."/>
            <person name="Cain J.W."/>
            <person name="Weber J.A."/>
            <person name="Santpere G."/>
            <person name="Kirschner M.W."/>
            <person name="Hoffmann A.A."/>
            <person name="Oakeshott J.G."/>
            <person name="Zhang G."/>
        </authorList>
    </citation>
    <scope>NUCLEOTIDE SEQUENCE</scope>
    <source>
        <strain evidence="5">BGI-SZ-2011g</strain>
    </source>
</reference>
<evidence type="ECO:0000313" key="5">
    <source>
        <dbReference type="EMBL" id="KAH8387675.1"/>
    </source>
</evidence>
<name>A0AAD4KB74_9MUSC</name>
<feature type="region of interest" description="Disordered" evidence="3">
    <location>
        <begin position="231"/>
        <end position="406"/>
    </location>
</feature>
<feature type="domain" description="RRM" evidence="4">
    <location>
        <begin position="4"/>
        <end position="86"/>
    </location>
</feature>
<dbReference type="Gene3D" id="3.30.70.330">
    <property type="match status" value="1"/>
</dbReference>
<feature type="region of interest" description="Disordered" evidence="3">
    <location>
        <begin position="474"/>
        <end position="513"/>
    </location>
</feature>
<feature type="compositionally biased region" description="Acidic residues" evidence="3">
    <location>
        <begin position="304"/>
        <end position="322"/>
    </location>
</feature>
<dbReference type="Pfam" id="PF00076">
    <property type="entry name" value="RRM_1"/>
    <property type="match status" value="1"/>
</dbReference>
<dbReference type="InterPro" id="IPR035979">
    <property type="entry name" value="RBD_domain_sf"/>
</dbReference>
<evidence type="ECO:0000313" key="6">
    <source>
        <dbReference type="Proteomes" id="UP001200034"/>
    </source>
</evidence>
<evidence type="ECO:0000256" key="1">
    <source>
        <dbReference type="ARBA" id="ARBA00022884"/>
    </source>
</evidence>
<organism evidence="5 6">
    <name type="scientific">Drosophila rubida</name>
    <dbReference type="NCBI Taxonomy" id="30044"/>
    <lineage>
        <taxon>Eukaryota</taxon>
        <taxon>Metazoa</taxon>
        <taxon>Ecdysozoa</taxon>
        <taxon>Arthropoda</taxon>
        <taxon>Hexapoda</taxon>
        <taxon>Insecta</taxon>
        <taxon>Pterygota</taxon>
        <taxon>Neoptera</taxon>
        <taxon>Endopterygota</taxon>
        <taxon>Diptera</taxon>
        <taxon>Brachycera</taxon>
        <taxon>Muscomorpha</taxon>
        <taxon>Ephydroidea</taxon>
        <taxon>Drosophilidae</taxon>
        <taxon>Drosophila</taxon>
    </lineage>
</organism>
<feature type="compositionally biased region" description="Basic residues" evidence="3">
    <location>
        <begin position="599"/>
        <end position="609"/>
    </location>
</feature>
<feature type="compositionally biased region" description="Basic and acidic residues" evidence="3">
    <location>
        <begin position="364"/>
        <end position="386"/>
    </location>
</feature>
<dbReference type="CDD" id="cd00590">
    <property type="entry name" value="RRM_SF"/>
    <property type="match status" value="1"/>
</dbReference>
<protein>
    <recommendedName>
        <fullName evidence="4">RRM domain-containing protein</fullName>
    </recommendedName>
</protein>
<feature type="compositionally biased region" description="Basic and acidic residues" evidence="3">
    <location>
        <begin position="343"/>
        <end position="356"/>
    </location>
</feature>
<feature type="region of interest" description="Disordered" evidence="3">
    <location>
        <begin position="589"/>
        <end position="609"/>
    </location>
</feature>
<feature type="compositionally biased region" description="Basic and acidic residues" evidence="3">
    <location>
        <begin position="501"/>
        <end position="510"/>
    </location>
</feature>
<proteinExistence type="predicted"/>
<dbReference type="InterPro" id="IPR012677">
    <property type="entry name" value="Nucleotide-bd_a/b_plait_sf"/>
</dbReference>
<accession>A0AAD4KB74</accession>
<dbReference type="PROSITE" id="PS50102">
    <property type="entry name" value="RRM"/>
    <property type="match status" value="1"/>
</dbReference>
<dbReference type="PANTHER" id="PTHR48029:SF1">
    <property type="entry name" value="NUCLEOLAR PROTEIN 8"/>
    <property type="match status" value="1"/>
</dbReference>
<dbReference type="InterPro" id="IPR000504">
    <property type="entry name" value="RRM_dom"/>
</dbReference>
<evidence type="ECO:0000256" key="3">
    <source>
        <dbReference type="SAM" id="MobiDB-lite"/>
    </source>
</evidence>
<evidence type="ECO:0000256" key="2">
    <source>
        <dbReference type="PROSITE-ProRule" id="PRU00176"/>
    </source>
</evidence>
<dbReference type="Proteomes" id="UP001200034">
    <property type="component" value="Unassembled WGS sequence"/>
</dbReference>
<sequence length="609" mass="69898">MGSTRFFLADLPKRTTELDLRSLFQDYGHVERVELKTKDLFVDADQTEAKVIAFVTVQTEDSHYCLNELNWQRLHGSKLKVSLAKESFLDRLKRERDEGQEGQQQDHTQSHNEYQSSSRLLAQNTQNKRRVFGEHEEINDDEVPLELLITKKRAANSIHNGKIVIQQEHDVKPLHVIEQHKKPAKQTKTNLDAKAAIADQKRKESLNKMKQQHQQKKSAIQIALSAEAAQSKRIKFSDAEDDEEEEKEQQQKKQTKMDLFDDEDDEEEQFQLPQHSGKKGERLVEMQSKQSLDPRFRITSNFVAEDDDDEEDKDEEQEDQEQQEAGQQVSERNWQMGILEQVIGRKIDTDKKDAAKAAKSKKMLRFDPAKEDHQKLLRTKGSKDRPQQSQQPTDEAVDEGADNAATPVSSSAFYVVTDTLKQSLKMRGEGFSLLDMFGSSHEEAAAERQDQLEKLVGHEKILVNNKSTSGKLGLQSVNPFSYDSSDSEDEDTVIQEPASMDSKENEAPLKEKKKKQQIQLESFFIPKNDIRLKGNHLKVIFECDCLAHFQYFIAEGAKFFKSCKPELENENYDEVKKRLKLLITKKIAKTHKAMPGSKSTKKGKNKQLK</sequence>
<keyword evidence="6" id="KW-1185">Reference proteome</keyword>
<gene>
    <name evidence="5" type="ORF">KR093_008593</name>
</gene>
<feature type="compositionally biased region" description="Acidic residues" evidence="3">
    <location>
        <begin position="260"/>
        <end position="269"/>
    </location>
</feature>
<dbReference type="PANTHER" id="PTHR48029">
    <property type="entry name" value="NUCLEOLAR PROTEIN 8"/>
    <property type="match status" value="1"/>
</dbReference>
<dbReference type="EMBL" id="JAJJHW010000095">
    <property type="protein sequence ID" value="KAH8387675.1"/>
    <property type="molecule type" value="Genomic_DNA"/>
</dbReference>
<feature type="region of interest" description="Disordered" evidence="3">
    <location>
        <begin position="95"/>
        <end position="119"/>
    </location>
</feature>
<dbReference type="SMART" id="SM00360">
    <property type="entry name" value="RRM"/>
    <property type="match status" value="1"/>
</dbReference>
<dbReference type="GO" id="GO:0003723">
    <property type="term" value="F:RNA binding"/>
    <property type="evidence" value="ECO:0007669"/>
    <property type="project" value="UniProtKB-UniRule"/>
</dbReference>
<keyword evidence="1 2" id="KW-0694">RNA-binding</keyword>
<dbReference type="AlphaFoldDB" id="A0AAD4KB74"/>
<feature type="compositionally biased region" description="Basic and acidic residues" evidence="3">
    <location>
        <begin position="248"/>
        <end position="259"/>
    </location>
</feature>
<comment type="caution">
    <text evidence="5">The sequence shown here is derived from an EMBL/GenBank/DDBJ whole genome shotgun (WGS) entry which is preliminary data.</text>
</comment>
<dbReference type="SUPFAM" id="SSF54928">
    <property type="entry name" value="RNA-binding domain, RBD"/>
    <property type="match status" value="1"/>
</dbReference>
<evidence type="ECO:0000259" key="4">
    <source>
        <dbReference type="PROSITE" id="PS50102"/>
    </source>
</evidence>